<dbReference type="InterPro" id="IPR016032">
    <property type="entry name" value="Sig_transdc_resp-reg_C-effctor"/>
</dbReference>
<dbReference type="InterPro" id="IPR000792">
    <property type="entry name" value="Tscrpt_reg_LuxR_C"/>
</dbReference>
<dbReference type="AlphaFoldDB" id="A0A3M2J235"/>
<reference evidence="5 6" key="1">
    <citation type="submission" date="2018-10" db="EMBL/GenBank/DDBJ databases">
        <title>Isolation, diversity and antifungal activity of actinobacteria from wheat.</title>
        <authorList>
            <person name="Han C."/>
        </authorList>
    </citation>
    <scope>NUCLEOTIDE SEQUENCE [LARGE SCALE GENOMIC DNA]</scope>
    <source>
        <strain evidence="5 6">NEAU-YY56</strain>
    </source>
</reference>
<dbReference type="CDD" id="cd06170">
    <property type="entry name" value="LuxR_C_like"/>
    <property type="match status" value="1"/>
</dbReference>
<organism evidence="5 6">
    <name type="scientific">Cellulomonas triticagri</name>
    <dbReference type="NCBI Taxonomy" id="2483352"/>
    <lineage>
        <taxon>Bacteria</taxon>
        <taxon>Bacillati</taxon>
        <taxon>Actinomycetota</taxon>
        <taxon>Actinomycetes</taxon>
        <taxon>Micrococcales</taxon>
        <taxon>Cellulomonadaceae</taxon>
        <taxon>Cellulomonas</taxon>
    </lineage>
</organism>
<keyword evidence="3" id="KW-0804">Transcription</keyword>
<proteinExistence type="predicted"/>
<keyword evidence="6" id="KW-1185">Reference proteome</keyword>
<dbReference type="Gene3D" id="1.10.10.10">
    <property type="entry name" value="Winged helix-like DNA-binding domain superfamily/Winged helix DNA-binding domain"/>
    <property type="match status" value="1"/>
</dbReference>
<accession>A0A3M2J235</accession>
<dbReference type="Gene3D" id="3.40.50.300">
    <property type="entry name" value="P-loop containing nucleotide triphosphate hydrolases"/>
    <property type="match status" value="1"/>
</dbReference>
<dbReference type="InterPro" id="IPR011990">
    <property type="entry name" value="TPR-like_helical_dom_sf"/>
</dbReference>
<evidence type="ECO:0000256" key="3">
    <source>
        <dbReference type="ARBA" id="ARBA00023163"/>
    </source>
</evidence>
<dbReference type="Pfam" id="PF00196">
    <property type="entry name" value="GerE"/>
    <property type="match status" value="1"/>
</dbReference>
<comment type="caution">
    <text evidence="5">The sequence shown here is derived from an EMBL/GenBank/DDBJ whole genome shotgun (WGS) entry which is preliminary data.</text>
</comment>
<dbReference type="Gene3D" id="1.25.40.10">
    <property type="entry name" value="Tetratricopeptide repeat domain"/>
    <property type="match status" value="1"/>
</dbReference>
<dbReference type="SUPFAM" id="SSF52540">
    <property type="entry name" value="P-loop containing nucleoside triphosphate hydrolases"/>
    <property type="match status" value="1"/>
</dbReference>
<gene>
    <name evidence="5" type="ORF">EBM89_16860</name>
</gene>
<evidence type="ECO:0000256" key="1">
    <source>
        <dbReference type="ARBA" id="ARBA00023015"/>
    </source>
</evidence>
<dbReference type="PANTHER" id="PTHR44688">
    <property type="entry name" value="DNA-BINDING TRANSCRIPTIONAL ACTIVATOR DEVR_DOSR"/>
    <property type="match status" value="1"/>
</dbReference>
<dbReference type="PROSITE" id="PS50043">
    <property type="entry name" value="HTH_LUXR_2"/>
    <property type="match status" value="1"/>
</dbReference>
<protein>
    <recommendedName>
        <fullName evidence="4">HTH luxR-type domain-containing protein</fullName>
    </recommendedName>
</protein>
<evidence type="ECO:0000313" key="5">
    <source>
        <dbReference type="EMBL" id="RMI05025.1"/>
    </source>
</evidence>
<keyword evidence="2" id="KW-0238">DNA-binding</keyword>
<dbReference type="PANTHER" id="PTHR44688:SF16">
    <property type="entry name" value="DNA-BINDING TRANSCRIPTIONAL ACTIVATOR DEVR_DOSR"/>
    <property type="match status" value="1"/>
</dbReference>
<dbReference type="Proteomes" id="UP000269289">
    <property type="component" value="Unassembled WGS sequence"/>
</dbReference>
<dbReference type="InterPro" id="IPR036388">
    <property type="entry name" value="WH-like_DNA-bd_sf"/>
</dbReference>
<dbReference type="SMART" id="SM00421">
    <property type="entry name" value="HTH_LUXR"/>
    <property type="match status" value="1"/>
</dbReference>
<dbReference type="InterPro" id="IPR027417">
    <property type="entry name" value="P-loop_NTPase"/>
</dbReference>
<evidence type="ECO:0000313" key="6">
    <source>
        <dbReference type="Proteomes" id="UP000269289"/>
    </source>
</evidence>
<keyword evidence="1" id="KW-0805">Transcription regulation</keyword>
<dbReference type="EMBL" id="RFFI01000117">
    <property type="protein sequence ID" value="RMI05025.1"/>
    <property type="molecule type" value="Genomic_DNA"/>
</dbReference>
<evidence type="ECO:0000256" key="2">
    <source>
        <dbReference type="ARBA" id="ARBA00023125"/>
    </source>
</evidence>
<dbReference type="GO" id="GO:0003677">
    <property type="term" value="F:DNA binding"/>
    <property type="evidence" value="ECO:0007669"/>
    <property type="project" value="UniProtKB-KW"/>
</dbReference>
<dbReference type="SUPFAM" id="SSF48452">
    <property type="entry name" value="TPR-like"/>
    <property type="match status" value="1"/>
</dbReference>
<dbReference type="PRINTS" id="PR00038">
    <property type="entry name" value="HTHLUXR"/>
</dbReference>
<dbReference type="SUPFAM" id="SSF46894">
    <property type="entry name" value="C-terminal effector domain of the bipartite response regulators"/>
    <property type="match status" value="1"/>
</dbReference>
<sequence length="845" mass="90365">MPVMEVEGFAVPMAAVQRWMPLGRDVLLRGDRGSGKTTVLEALLADASRRGRQGMLLRSSGSGPLSALLDHASVPPRTSDETALTAWLTEELAGRRSLLLIDDLDRVDAGTLAVVRRVLARTQSVLVATTTVDPLRRPTAAMREVLADRAPAEVRIPPFGFRGVANLLGAVLGAPADAGLTASVMAQTGGNPRAVVALTDAARAVGALDRVDEMWVDAGTLDEVPVDTVAHVFLSGARTELVDALELLAGLGPLPAETAGRLVAPPLLEELVESGRVVSLDVAGAGEMVGVAPPAVARAMRERTSAHRRRQLANRVDAGVGSAILPQRAQEDELSTVLLRDTVGDGDEYWRWTAELAGLIHERAAVEESSLRAAWLEAPSLRTANAYLALLMRRPAGDQLRTVFETTRPTECDGPAEYLAHGQYRARWRGWEGASPEEIDAEIRTCGADLTEFEALRDLKGDLLAQLQEGADPEVVVAAPAAASAIRSFRGVDVVVRAAALLESGRPEHAVRVCDAHDLADAQPEPRHYLAAVRGIALAMAGRTEEAERWLRRMLDAAYDAVDSLGIRVHACALAEVLLHSGRTRAAWRVVSTALRLGPAGPIETTFYRRGLTVGAILQAQAGNVTLAQVLVRELDKTPRTYHPLLRSMRVLAHVVTVATEGDAEGAAQTAWQAGRRYAEEGLLQPALMTWAGGTVSLTPARAEYVRDVLARTDIPLVEPYIQLLLAVSERDVDAAVAALPRTDTAVAPQLVRAGQELAGPERAAPGVVLTGPAAVQPVRRGSARAEPLSAREREVAVLAQEGLSNRLIADRLHLSVRTVENHMSRALRKLGFGGRADLLGWREP</sequence>
<evidence type="ECO:0000259" key="4">
    <source>
        <dbReference type="PROSITE" id="PS50043"/>
    </source>
</evidence>
<dbReference type="PROSITE" id="PS00622">
    <property type="entry name" value="HTH_LUXR_1"/>
    <property type="match status" value="1"/>
</dbReference>
<dbReference type="GO" id="GO:0006355">
    <property type="term" value="P:regulation of DNA-templated transcription"/>
    <property type="evidence" value="ECO:0007669"/>
    <property type="project" value="InterPro"/>
</dbReference>
<name>A0A3M2J235_9CELL</name>
<feature type="domain" description="HTH luxR-type" evidence="4">
    <location>
        <begin position="782"/>
        <end position="845"/>
    </location>
</feature>